<sequence>MECEVPDRFIEIVNRVGDEVLSDDTTSAEWDFSENLVGKVSKEVQIPLTDKEERKYTLDFMKESCLLYLQRMIEKNRAYEWNKMTGPGTPINLYPSIDNIHLAQCWLVSQYKNEYNPWHKHSGNFSAAMYLKIPEGMNDFMDKEYNDHYPASGLIQFMYGEAQDFRSDTLMCKPEVGKMFLFPSWLRHSVYPFYCEGERRSLSFNAYYKVGK</sequence>
<dbReference type="EMBL" id="UINC01015928">
    <property type="protein sequence ID" value="SVA66708.1"/>
    <property type="molecule type" value="Genomic_DNA"/>
</dbReference>
<proteinExistence type="predicted"/>
<dbReference type="AlphaFoldDB" id="A0A381XPS2"/>
<accession>A0A381XPS2</accession>
<organism evidence="1">
    <name type="scientific">marine metagenome</name>
    <dbReference type="NCBI Taxonomy" id="408172"/>
    <lineage>
        <taxon>unclassified sequences</taxon>
        <taxon>metagenomes</taxon>
        <taxon>ecological metagenomes</taxon>
    </lineage>
</organism>
<evidence type="ECO:0008006" key="2">
    <source>
        <dbReference type="Google" id="ProtNLM"/>
    </source>
</evidence>
<dbReference type="Gene3D" id="2.60.120.620">
    <property type="entry name" value="q2cbj1_9rhob like domain"/>
    <property type="match status" value="1"/>
</dbReference>
<dbReference type="InterPro" id="IPR012668">
    <property type="entry name" value="CHP02466"/>
</dbReference>
<gene>
    <name evidence="1" type="ORF">METZ01_LOCUS119562</name>
</gene>
<dbReference type="Pfam" id="PF13759">
    <property type="entry name" value="2OG-FeII_Oxy_5"/>
    <property type="match status" value="1"/>
</dbReference>
<name>A0A381XPS2_9ZZZZ</name>
<reference evidence="1" key="1">
    <citation type="submission" date="2018-05" db="EMBL/GenBank/DDBJ databases">
        <authorList>
            <person name="Lanie J.A."/>
            <person name="Ng W.-L."/>
            <person name="Kazmierczak K.M."/>
            <person name="Andrzejewski T.M."/>
            <person name="Davidsen T.M."/>
            <person name="Wayne K.J."/>
            <person name="Tettelin H."/>
            <person name="Glass J.I."/>
            <person name="Rusch D."/>
            <person name="Podicherti R."/>
            <person name="Tsui H.-C.T."/>
            <person name="Winkler M.E."/>
        </authorList>
    </citation>
    <scope>NUCLEOTIDE SEQUENCE</scope>
</reference>
<evidence type="ECO:0000313" key="1">
    <source>
        <dbReference type="EMBL" id="SVA66708.1"/>
    </source>
</evidence>
<protein>
    <recommendedName>
        <fullName evidence="2">Prolyl 4-hydroxylase alpha subunit Fe(2+) 2OG dioxygenase domain-containing protein</fullName>
    </recommendedName>
</protein>